<name>A0A5J4QVM5_9ZZZZ</name>
<protein>
    <submittedName>
        <fullName evidence="1">Uncharacterized protein</fullName>
    </submittedName>
</protein>
<gene>
    <name evidence="1" type="ORF">EZS27_024858</name>
</gene>
<accession>A0A5J4QVM5</accession>
<proteinExistence type="predicted"/>
<comment type="caution">
    <text evidence="1">The sequence shown here is derived from an EMBL/GenBank/DDBJ whole genome shotgun (WGS) entry which is preliminary data.</text>
</comment>
<reference evidence="1" key="1">
    <citation type="submission" date="2019-03" db="EMBL/GenBank/DDBJ databases">
        <title>Single cell metagenomics reveals metabolic interactions within the superorganism composed of flagellate Streblomastix strix and complex community of Bacteroidetes bacteria on its surface.</title>
        <authorList>
            <person name="Treitli S.C."/>
            <person name="Kolisko M."/>
            <person name="Husnik F."/>
            <person name="Keeling P."/>
            <person name="Hampl V."/>
        </authorList>
    </citation>
    <scope>NUCLEOTIDE SEQUENCE</scope>
    <source>
        <strain evidence="1">STM</strain>
    </source>
</reference>
<evidence type="ECO:0000313" key="1">
    <source>
        <dbReference type="EMBL" id="KAA6325987.1"/>
    </source>
</evidence>
<sequence>MSNIKNETIIDYVIEILEAKEWKEYDAVNCIMLAIPDVEPVLNRLGIKEFHFKMLLDFEKRLSDAGYELVTNDCRTVKIEKLNNPNSIYFSISDVPPECD</sequence>
<dbReference type="EMBL" id="SNRY01002251">
    <property type="protein sequence ID" value="KAA6325987.1"/>
    <property type="molecule type" value="Genomic_DNA"/>
</dbReference>
<organism evidence="1">
    <name type="scientific">termite gut metagenome</name>
    <dbReference type="NCBI Taxonomy" id="433724"/>
    <lineage>
        <taxon>unclassified sequences</taxon>
        <taxon>metagenomes</taxon>
        <taxon>organismal metagenomes</taxon>
    </lineage>
</organism>
<dbReference type="AlphaFoldDB" id="A0A5J4QVM5"/>